<sequence length="333" mass="36489">MPNHPAVTGAVVVASIAVAAAIAIYESPQVRRFADDVRRKIAIKLHALGDDISPTPAADQPRFNRPEDAEGFLQSQPGTTSDEGSQRRQRDELMFWNAMHVLNEPQQAQICGHDKFIQQGLNTTRENTIYNSGAEVAPIMTQGLHNRSLRDSFRDGSVYANPFSDDHNIEADSFTAIEVTLNSPEKAERNGANSNFVTPSEGISDLVSDPGTSCPWMESREPSPRLRDTFGNPLEETISYDSIHAWAEISNSNLNKGPATHLAATSPILKNTTRPSSPTFSDPEISIPDIENVIDLSDSMLKQPSTELTEDKNFNGYSSDECNSSKTWTKVGS</sequence>
<dbReference type="Proteomes" id="UP000683417">
    <property type="component" value="Unassembled WGS sequence"/>
</dbReference>
<feature type="compositionally biased region" description="Polar residues" evidence="1">
    <location>
        <begin position="73"/>
        <end position="83"/>
    </location>
</feature>
<dbReference type="EMBL" id="CAJHIT010000002">
    <property type="protein sequence ID" value="CAD6499983.1"/>
    <property type="molecule type" value="Genomic_DNA"/>
</dbReference>
<evidence type="ECO:0000256" key="2">
    <source>
        <dbReference type="SAM" id="Phobius"/>
    </source>
</evidence>
<feature type="compositionally biased region" description="Polar residues" evidence="1">
    <location>
        <begin position="315"/>
        <end position="333"/>
    </location>
</feature>
<keyword evidence="2" id="KW-0472">Membrane</keyword>
<feature type="region of interest" description="Disordered" evidence="1">
    <location>
        <begin position="308"/>
        <end position="333"/>
    </location>
</feature>
<accession>A0A9W4CWD2</accession>
<proteinExistence type="predicted"/>
<organism evidence="3 4">
    <name type="scientific">Blumeria graminis f. sp. triticale</name>
    <dbReference type="NCBI Taxonomy" id="1689686"/>
    <lineage>
        <taxon>Eukaryota</taxon>
        <taxon>Fungi</taxon>
        <taxon>Dikarya</taxon>
        <taxon>Ascomycota</taxon>
        <taxon>Pezizomycotina</taxon>
        <taxon>Leotiomycetes</taxon>
        <taxon>Erysiphales</taxon>
        <taxon>Erysiphaceae</taxon>
        <taxon>Blumeria</taxon>
    </lineage>
</organism>
<keyword evidence="2" id="KW-0812">Transmembrane</keyword>
<evidence type="ECO:0000256" key="1">
    <source>
        <dbReference type="SAM" id="MobiDB-lite"/>
    </source>
</evidence>
<evidence type="ECO:0000313" key="3">
    <source>
        <dbReference type="EMBL" id="CAD6499983.1"/>
    </source>
</evidence>
<feature type="region of interest" description="Disordered" evidence="1">
    <location>
        <begin position="185"/>
        <end position="229"/>
    </location>
</feature>
<reference evidence="3" key="1">
    <citation type="submission" date="2020-10" db="EMBL/GenBank/DDBJ databases">
        <authorList>
            <person name="Muller C M."/>
        </authorList>
    </citation>
    <scope>NUCLEOTIDE SEQUENCE</scope>
    <source>
        <strain evidence="3">THUN-12</strain>
    </source>
</reference>
<feature type="compositionally biased region" description="Basic and acidic residues" evidence="1">
    <location>
        <begin position="218"/>
        <end position="228"/>
    </location>
</feature>
<evidence type="ECO:0000313" key="4">
    <source>
        <dbReference type="Proteomes" id="UP000683417"/>
    </source>
</evidence>
<comment type="caution">
    <text evidence="3">The sequence shown here is derived from an EMBL/GenBank/DDBJ whole genome shotgun (WGS) entry which is preliminary data.</text>
</comment>
<feature type="transmembrane region" description="Helical" evidence="2">
    <location>
        <begin position="6"/>
        <end position="25"/>
    </location>
</feature>
<dbReference type="AlphaFoldDB" id="A0A9W4CWD2"/>
<keyword evidence="2" id="KW-1133">Transmembrane helix</keyword>
<name>A0A9W4CWD2_BLUGR</name>
<gene>
    <name evidence="3" type="ORF">BGTH12_LOCUS1341</name>
</gene>
<protein>
    <submittedName>
        <fullName evidence="3">BgTH12-04088</fullName>
    </submittedName>
</protein>
<feature type="region of interest" description="Disordered" evidence="1">
    <location>
        <begin position="50"/>
        <end position="88"/>
    </location>
</feature>